<dbReference type="PANTHER" id="PTHR38767">
    <property type="entry name" value="DNA POLYMERASE III SUBUNIT CHI"/>
    <property type="match status" value="1"/>
</dbReference>
<dbReference type="SUPFAM" id="SSF102400">
    <property type="entry name" value="DNA polymerase III chi subunit"/>
    <property type="match status" value="1"/>
</dbReference>
<dbReference type="Proteomes" id="UP000199046">
    <property type="component" value="Unassembled WGS sequence"/>
</dbReference>
<organism evidence="1 2">
    <name type="scientific">Kushneria avicenniae</name>
    <dbReference type="NCBI Taxonomy" id="402385"/>
    <lineage>
        <taxon>Bacteria</taxon>
        <taxon>Pseudomonadati</taxon>
        <taxon>Pseudomonadota</taxon>
        <taxon>Gammaproteobacteria</taxon>
        <taxon>Oceanospirillales</taxon>
        <taxon>Halomonadaceae</taxon>
        <taxon>Kushneria</taxon>
    </lineage>
</organism>
<dbReference type="GO" id="GO:0032298">
    <property type="term" value="P:positive regulation of DNA-templated DNA replication initiation"/>
    <property type="evidence" value="ECO:0007669"/>
    <property type="project" value="TreeGrafter"/>
</dbReference>
<accession>A0A1I1L923</accession>
<protein>
    <submittedName>
        <fullName evidence="1">DNA polymerase III, chi subunit</fullName>
    </submittedName>
</protein>
<keyword evidence="2" id="KW-1185">Reference proteome</keyword>
<dbReference type="AlphaFoldDB" id="A0A1I1L923"/>
<dbReference type="GO" id="GO:0006260">
    <property type="term" value="P:DNA replication"/>
    <property type="evidence" value="ECO:0007669"/>
    <property type="project" value="InterPro"/>
</dbReference>
<evidence type="ECO:0000313" key="1">
    <source>
        <dbReference type="EMBL" id="SFC67528.1"/>
    </source>
</evidence>
<dbReference type="PANTHER" id="PTHR38767:SF1">
    <property type="entry name" value="DNA POLYMERASE III SUBUNIT CHI"/>
    <property type="match status" value="1"/>
</dbReference>
<dbReference type="InterPro" id="IPR007459">
    <property type="entry name" value="DNA_pol3_chi"/>
</dbReference>
<name>A0A1I1L923_9GAMM</name>
<dbReference type="InterPro" id="IPR036768">
    <property type="entry name" value="PolIII_chi_sf"/>
</dbReference>
<gene>
    <name evidence="1" type="ORF">SAMN05421848_2355</name>
</gene>
<reference evidence="2" key="1">
    <citation type="submission" date="2016-10" db="EMBL/GenBank/DDBJ databases">
        <authorList>
            <person name="Varghese N."/>
            <person name="Submissions S."/>
        </authorList>
    </citation>
    <scope>NUCLEOTIDE SEQUENCE [LARGE SCALE GENOMIC DNA]</scope>
    <source>
        <strain evidence="2">DSM 23439</strain>
    </source>
</reference>
<sequence length="143" mass="16656">MTRIDFYVLTATTLEARFDFACRLAETIYRKGYRLHVHLEDEAMARDFDERLWVFRQDAFVPHVLIGEQSLPPAPVTLGWEVAPEPGIEALLNLNAAIPSWFSRFERVAEIINQHQEVLSAKRECWQTYKNRGYEVKAHHING</sequence>
<dbReference type="OrthoDB" id="5297568at2"/>
<dbReference type="STRING" id="402385.SAMN05421848_2355"/>
<dbReference type="RefSeq" id="WP_090134164.1">
    <property type="nucleotide sequence ID" value="NZ_FOLY01000004.1"/>
</dbReference>
<evidence type="ECO:0000313" key="2">
    <source>
        <dbReference type="Proteomes" id="UP000199046"/>
    </source>
</evidence>
<dbReference type="Gene3D" id="3.40.50.10110">
    <property type="entry name" value="DNA polymerase III subunit chi"/>
    <property type="match status" value="1"/>
</dbReference>
<proteinExistence type="predicted"/>
<dbReference type="GO" id="GO:0003887">
    <property type="term" value="F:DNA-directed DNA polymerase activity"/>
    <property type="evidence" value="ECO:0007669"/>
    <property type="project" value="InterPro"/>
</dbReference>
<dbReference type="Pfam" id="PF04364">
    <property type="entry name" value="DNA_pol3_chi"/>
    <property type="match status" value="1"/>
</dbReference>
<dbReference type="EMBL" id="FOLY01000004">
    <property type="protein sequence ID" value="SFC67528.1"/>
    <property type="molecule type" value="Genomic_DNA"/>
</dbReference>
<dbReference type="GO" id="GO:0003677">
    <property type="term" value="F:DNA binding"/>
    <property type="evidence" value="ECO:0007669"/>
    <property type="project" value="InterPro"/>
</dbReference>